<organism evidence="1 2">
    <name type="scientific">Mesorhizobium shonense</name>
    <dbReference type="NCBI Taxonomy" id="1209948"/>
    <lineage>
        <taxon>Bacteria</taxon>
        <taxon>Pseudomonadati</taxon>
        <taxon>Pseudomonadota</taxon>
        <taxon>Alphaproteobacteria</taxon>
        <taxon>Hyphomicrobiales</taxon>
        <taxon>Phyllobacteriaceae</taxon>
        <taxon>Mesorhizobium</taxon>
    </lineage>
</organism>
<evidence type="ECO:0000313" key="2">
    <source>
        <dbReference type="Proteomes" id="UP001549036"/>
    </source>
</evidence>
<accession>A0ABV2HZW3</accession>
<reference evidence="1 2" key="1">
    <citation type="submission" date="2024-06" db="EMBL/GenBank/DDBJ databases">
        <title>Genomic Encyclopedia of Type Strains, Phase IV (KMG-IV): sequencing the most valuable type-strain genomes for metagenomic binning, comparative biology and taxonomic classification.</title>
        <authorList>
            <person name="Goeker M."/>
        </authorList>
    </citation>
    <scope>NUCLEOTIDE SEQUENCE [LARGE SCALE GENOMIC DNA]</scope>
    <source>
        <strain evidence="1 2">DSM 29846</strain>
    </source>
</reference>
<dbReference type="RefSeq" id="WP_354417139.1">
    <property type="nucleotide sequence ID" value="NZ_JBEPLM010000013.1"/>
</dbReference>
<protein>
    <submittedName>
        <fullName evidence="1">Uncharacterized protein</fullName>
    </submittedName>
</protein>
<comment type="caution">
    <text evidence="1">The sequence shown here is derived from an EMBL/GenBank/DDBJ whole genome shotgun (WGS) entry which is preliminary data.</text>
</comment>
<proteinExistence type="predicted"/>
<evidence type="ECO:0000313" key="1">
    <source>
        <dbReference type="EMBL" id="MET3596190.1"/>
    </source>
</evidence>
<dbReference type="Proteomes" id="UP001549036">
    <property type="component" value="Unassembled WGS sequence"/>
</dbReference>
<dbReference type="EMBL" id="JBEPLM010000013">
    <property type="protein sequence ID" value="MET3596190.1"/>
    <property type="molecule type" value="Genomic_DNA"/>
</dbReference>
<sequence>MNNNTVRFADTTAANDIIFVEHYQPQWQSGDYTVTATQNVGSTDCQSFSDSFSATLTFSVLGPRFSLPPDRIHTQFPPPGDNGEYSNVLPHLVLTDRTLPWQRSPGDAPSGFQTPSIPTDTAVYPWLALLVFDQSDPAPTVAAGTIADLLPDGLPSGTVSYPDLEDSLEYGECTSQNGSAVYLPCQYIDVPGPLFSAITPSYCDLYWLAHARKVEPKRAALKATKRGRAAQTELSVVVANRLPTPGSTALCCLVPLEGLGPLLPPAAQNADTTVRLAVLSSWSFGCADNSETFGDYFAALNQDPATLQRPCPDTVQSIDVQQALAMGYTAFNHLTRQGGSTVSWYRGPLLPYWNQPVLAPPFGAADALMRYDPQTGMFDTSYAAAWQLGQLLALADKNFATTLYNWKIGQQQGAVADLETRILAEQVGSDLATLTTPDASIAEQVIKTVIKPLLTNLLEKAARP</sequence>
<name>A0ABV2HZW3_9HYPH</name>
<gene>
    <name evidence="1" type="ORF">ABID26_005607</name>
</gene>
<keyword evidence="2" id="KW-1185">Reference proteome</keyword>